<accession>A0A2T4ZA48</accession>
<keyword evidence="4" id="KW-1185">Reference proteome</keyword>
<feature type="domain" description="PepSY" evidence="2">
    <location>
        <begin position="73"/>
        <end position="129"/>
    </location>
</feature>
<dbReference type="Pfam" id="PF03929">
    <property type="entry name" value="PepSY_TM"/>
    <property type="match status" value="1"/>
</dbReference>
<gene>
    <name evidence="3" type="ORF">C8J48_1347</name>
</gene>
<name>A0A2T4ZA48_9BACL</name>
<feature type="transmembrane region" description="Helical" evidence="1">
    <location>
        <begin position="414"/>
        <end position="445"/>
    </location>
</feature>
<dbReference type="EMBL" id="PZZP01000001">
    <property type="protein sequence ID" value="PTM58757.1"/>
    <property type="molecule type" value="Genomic_DNA"/>
</dbReference>
<reference evidence="3 4" key="1">
    <citation type="submission" date="2018-04" db="EMBL/GenBank/DDBJ databases">
        <title>Genomic Encyclopedia of Archaeal and Bacterial Type Strains, Phase II (KMG-II): from individual species to whole genera.</title>
        <authorList>
            <person name="Goeker M."/>
        </authorList>
    </citation>
    <scope>NUCLEOTIDE SEQUENCE [LARGE SCALE GENOMIC DNA]</scope>
    <source>
        <strain evidence="3 4">DSM 45169</strain>
    </source>
</reference>
<organism evidence="3 4">
    <name type="scientific">Desmospora activa DSM 45169</name>
    <dbReference type="NCBI Taxonomy" id="1121389"/>
    <lineage>
        <taxon>Bacteria</taxon>
        <taxon>Bacillati</taxon>
        <taxon>Bacillota</taxon>
        <taxon>Bacilli</taxon>
        <taxon>Bacillales</taxon>
        <taxon>Thermoactinomycetaceae</taxon>
        <taxon>Desmospora</taxon>
    </lineage>
</organism>
<keyword evidence="1" id="KW-0472">Membrane</keyword>
<dbReference type="PANTHER" id="PTHR34219">
    <property type="entry name" value="IRON-REGULATED INNER MEMBRANE PROTEIN-RELATED"/>
    <property type="match status" value="1"/>
</dbReference>
<protein>
    <submittedName>
        <fullName evidence="3">Putative iron-regulated membrane protein</fullName>
    </submittedName>
</protein>
<feature type="transmembrane region" description="Helical" evidence="1">
    <location>
        <begin position="27"/>
        <end position="51"/>
    </location>
</feature>
<dbReference type="AlphaFoldDB" id="A0A2T4ZA48"/>
<evidence type="ECO:0000313" key="4">
    <source>
        <dbReference type="Proteomes" id="UP000241639"/>
    </source>
</evidence>
<dbReference type="InterPro" id="IPR025711">
    <property type="entry name" value="PepSY"/>
</dbReference>
<evidence type="ECO:0000259" key="2">
    <source>
        <dbReference type="Pfam" id="PF03413"/>
    </source>
</evidence>
<dbReference type="PANTHER" id="PTHR34219:SF1">
    <property type="entry name" value="PEPSY DOMAIN-CONTAINING PROTEIN"/>
    <property type="match status" value="1"/>
</dbReference>
<dbReference type="OrthoDB" id="111691at2"/>
<dbReference type="Pfam" id="PF03413">
    <property type="entry name" value="PepSY"/>
    <property type="match status" value="2"/>
</dbReference>
<keyword evidence="1" id="KW-0812">Transmembrane</keyword>
<feature type="transmembrane region" description="Helical" evidence="1">
    <location>
        <begin position="156"/>
        <end position="176"/>
    </location>
</feature>
<feature type="domain" description="PepSY" evidence="2">
    <location>
        <begin position="284"/>
        <end position="342"/>
    </location>
</feature>
<dbReference type="Proteomes" id="UP000241639">
    <property type="component" value="Unassembled WGS sequence"/>
</dbReference>
<dbReference type="InterPro" id="IPR005625">
    <property type="entry name" value="PepSY-ass_TM"/>
</dbReference>
<proteinExistence type="predicted"/>
<dbReference type="RefSeq" id="WP_107725518.1">
    <property type="nucleotide sequence ID" value="NZ_PZZP01000001.1"/>
</dbReference>
<sequence length="457" mass="50839">MNTIKPQSKDTPTQGRSQALFRAIWRWHFYAGMIFSPFLVILAVTGGVYLFKPQIEAMMYKDWYQVEAEGKALNPSAQIDQVRQAYPDADITRYRPPEEESRSSEVGITDDGQSLTVFVNPYNGTILGELNNDKRLMDRLEEIHGELMAGTWGDRLVELAACWALILLITGIYLWWPRERRGVFGTILPRLKAGKRTFWRDLHAVPAFWLSLGIAFLILTGLPWSGFWGEQVQKMGVEAGIGYPSAVWFGEKPESTVPAKDIADVPWAAEQRPVPQSEDTSAAPLSIDEVVAIAADLQVHPGYDIFFPADAKGVYTLSVFPAKSTDEATLHVDQYSGKVLSDYRFDDYGPMAKIIATGITLHKGTHFGLPNQLAGLIVCIGIVAIAVTGIIMWWKRKPSNQLGAPTLPRDFKLVKGVGILVIVLGLLFPLVGLSLILVLLLDWLVIRHIPSLKKWLG</sequence>
<feature type="transmembrane region" description="Helical" evidence="1">
    <location>
        <begin position="207"/>
        <end position="227"/>
    </location>
</feature>
<comment type="caution">
    <text evidence="3">The sequence shown here is derived from an EMBL/GenBank/DDBJ whole genome shotgun (WGS) entry which is preliminary data.</text>
</comment>
<feature type="transmembrane region" description="Helical" evidence="1">
    <location>
        <begin position="373"/>
        <end position="394"/>
    </location>
</feature>
<evidence type="ECO:0000256" key="1">
    <source>
        <dbReference type="SAM" id="Phobius"/>
    </source>
</evidence>
<keyword evidence="1" id="KW-1133">Transmembrane helix</keyword>
<evidence type="ECO:0000313" key="3">
    <source>
        <dbReference type="EMBL" id="PTM58757.1"/>
    </source>
</evidence>